<proteinExistence type="predicted"/>
<dbReference type="SUPFAM" id="SSF47413">
    <property type="entry name" value="lambda repressor-like DNA-binding domains"/>
    <property type="match status" value="1"/>
</dbReference>
<dbReference type="PROSITE" id="PS50943">
    <property type="entry name" value="HTH_CROC1"/>
    <property type="match status" value="1"/>
</dbReference>
<dbReference type="InterPro" id="IPR001387">
    <property type="entry name" value="Cro/C1-type_HTH"/>
</dbReference>
<dbReference type="InterPro" id="IPR010982">
    <property type="entry name" value="Lambda_DNA-bd_dom_sf"/>
</dbReference>
<organism evidence="2 3">
    <name type="scientific">Pendulispora brunnea</name>
    <dbReference type="NCBI Taxonomy" id="2905690"/>
    <lineage>
        <taxon>Bacteria</taxon>
        <taxon>Pseudomonadati</taxon>
        <taxon>Myxococcota</taxon>
        <taxon>Myxococcia</taxon>
        <taxon>Myxococcales</taxon>
        <taxon>Sorangiineae</taxon>
        <taxon>Pendulisporaceae</taxon>
        <taxon>Pendulispora</taxon>
    </lineage>
</organism>
<name>A0ABZ2KMB4_9BACT</name>
<accession>A0ABZ2KMB4</accession>
<protein>
    <submittedName>
        <fullName evidence="2">Helix-turn-helix domain-containing protein</fullName>
    </submittedName>
</protein>
<dbReference type="Proteomes" id="UP001379533">
    <property type="component" value="Chromosome"/>
</dbReference>
<evidence type="ECO:0000259" key="1">
    <source>
        <dbReference type="PROSITE" id="PS50943"/>
    </source>
</evidence>
<dbReference type="SMART" id="SM00530">
    <property type="entry name" value="HTH_XRE"/>
    <property type="match status" value="1"/>
</dbReference>
<sequence>MRPHEFLRHWRRAHGITQMAAARAADVSQAAWSGWERNLTVPQANKLFLLERMTEGQLPASAWSTLGPTDYERVDEFLRRLAGRPDVEEDSCMTT</sequence>
<dbReference type="Gene3D" id="1.10.260.40">
    <property type="entry name" value="lambda repressor-like DNA-binding domains"/>
    <property type="match status" value="1"/>
</dbReference>
<reference evidence="2 3" key="1">
    <citation type="submission" date="2021-12" db="EMBL/GenBank/DDBJ databases">
        <title>Discovery of the Pendulisporaceae a myxobacterial family with distinct sporulation behavior and unique specialized metabolism.</title>
        <authorList>
            <person name="Garcia R."/>
            <person name="Popoff A."/>
            <person name="Bader C.D."/>
            <person name="Loehr J."/>
            <person name="Walesch S."/>
            <person name="Walt C."/>
            <person name="Boldt J."/>
            <person name="Bunk B."/>
            <person name="Haeckl F.J.F.P.J."/>
            <person name="Gunesch A.P."/>
            <person name="Birkelbach J."/>
            <person name="Nuebel U."/>
            <person name="Pietschmann T."/>
            <person name="Bach T."/>
            <person name="Mueller R."/>
        </authorList>
    </citation>
    <scope>NUCLEOTIDE SEQUENCE [LARGE SCALE GENOMIC DNA]</scope>
    <source>
        <strain evidence="2 3">MSr12523</strain>
    </source>
</reference>
<dbReference type="EMBL" id="CP089982">
    <property type="protein sequence ID" value="WXA99184.1"/>
    <property type="molecule type" value="Genomic_DNA"/>
</dbReference>
<feature type="domain" description="HTH cro/C1-type" evidence="1">
    <location>
        <begin position="7"/>
        <end position="52"/>
    </location>
</feature>
<dbReference type="Pfam" id="PF13560">
    <property type="entry name" value="HTH_31"/>
    <property type="match status" value="1"/>
</dbReference>
<dbReference type="CDD" id="cd00093">
    <property type="entry name" value="HTH_XRE"/>
    <property type="match status" value="1"/>
</dbReference>
<gene>
    <name evidence="2" type="ORF">LZC95_20465</name>
</gene>
<evidence type="ECO:0000313" key="3">
    <source>
        <dbReference type="Proteomes" id="UP001379533"/>
    </source>
</evidence>
<evidence type="ECO:0000313" key="2">
    <source>
        <dbReference type="EMBL" id="WXA99184.1"/>
    </source>
</evidence>
<dbReference type="RefSeq" id="WP_394849818.1">
    <property type="nucleotide sequence ID" value="NZ_CP089982.1"/>
</dbReference>
<keyword evidence="3" id="KW-1185">Reference proteome</keyword>